<dbReference type="Proteomes" id="UP001500902">
    <property type="component" value="Unassembled WGS sequence"/>
</dbReference>
<comment type="caution">
    <text evidence="1">The sequence shown here is derived from an EMBL/GenBank/DDBJ whole genome shotgun (WGS) entry which is preliminary data.</text>
</comment>
<proteinExistence type="predicted"/>
<organism evidence="1 2">
    <name type="scientific">Nonomuraea antimicrobica</name>
    <dbReference type="NCBI Taxonomy" id="561173"/>
    <lineage>
        <taxon>Bacteria</taxon>
        <taxon>Bacillati</taxon>
        <taxon>Actinomycetota</taxon>
        <taxon>Actinomycetes</taxon>
        <taxon>Streptosporangiales</taxon>
        <taxon>Streptosporangiaceae</taxon>
        <taxon>Nonomuraea</taxon>
    </lineage>
</organism>
<name>A0ABP7BVR4_9ACTN</name>
<dbReference type="EMBL" id="BAAAZP010000074">
    <property type="protein sequence ID" value="GAA3668960.1"/>
    <property type="molecule type" value="Genomic_DNA"/>
</dbReference>
<evidence type="ECO:0000313" key="2">
    <source>
        <dbReference type="Proteomes" id="UP001500902"/>
    </source>
</evidence>
<sequence>MLLTELPAQCFDDQHGDAVHTDALHAVRVCFHRSTLERVDHVTWLADWESMTEPGGPWGAFVRYR</sequence>
<keyword evidence="2" id="KW-1185">Reference proteome</keyword>
<accession>A0ABP7BVR4</accession>
<reference evidence="2" key="1">
    <citation type="journal article" date="2019" name="Int. J. Syst. Evol. Microbiol.">
        <title>The Global Catalogue of Microorganisms (GCM) 10K type strain sequencing project: providing services to taxonomists for standard genome sequencing and annotation.</title>
        <authorList>
            <consortium name="The Broad Institute Genomics Platform"/>
            <consortium name="The Broad Institute Genome Sequencing Center for Infectious Disease"/>
            <person name="Wu L."/>
            <person name="Ma J."/>
        </authorList>
    </citation>
    <scope>NUCLEOTIDE SEQUENCE [LARGE SCALE GENOMIC DNA]</scope>
    <source>
        <strain evidence="2">JCM 16904</strain>
    </source>
</reference>
<evidence type="ECO:0000313" key="1">
    <source>
        <dbReference type="EMBL" id="GAA3668960.1"/>
    </source>
</evidence>
<protein>
    <submittedName>
        <fullName evidence="1">Uncharacterized protein</fullName>
    </submittedName>
</protein>
<gene>
    <name evidence="1" type="ORF">GCM10022224_036310</name>
</gene>